<proteinExistence type="predicted"/>
<sequence>MGGSVPKASVPDLANKADLNDNIFLRRLNIYCAQALAGPLPCVNFTLLVYFD</sequence>
<reference evidence="1 2" key="1">
    <citation type="submission" date="2018-06" db="EMBL/GenBank/DDBJ databases">
        <authorList>
            <consortium name="Pathogen Informatics"/>
            <person name="Doyle S."/>
        </authorList>
    </citation>
    <scope>NUCLEOTIDE SEQUENCE [LARGE SCALE GENOMIC DNA]</scope>
    <source>
        <strain evidence="1 2">NCTC8580</strain>
    </source>
</reference>
<name>A0A380Q6U9_YERPU</name>
<dbReference type="Proteomes" id="UP000255087">
    <property type="component" value="Unassembled WGS sequence"/>
</dbReference>
<accession>A0A380Q6U9</accession>
<protein>
    <submittedName>
        <fullName evidence="1">Uncharacterized protein</fullName>
    </submittedName>
</protein>
<dbReference type="EMBL" id="UHJC01000001">
    <property type="protein sequence ID" value="SUP81007.1"/>
    <property type="molecule type" value="Genomic_DNA"/>
</dbReference>
<dbReference type="AlphaFoldDB" id="A0A380Q6U9"/>
<evidence type="ECO:0000313" key="1">
    <source>
        <dbReference type="EMBL" id="SUP81007.1"/>
    </source>
</evidence>
<gene>
    <name evidence="1" type="ORF">NCTC8580_01082</name>
</gene>
<organism evidence="1 2">
    <name type="scientific">Yersinia pseudotuberculosis</name>
    <dbReference type="NCBI Taxonomy" id="633"/>
    <lineage>
        <taxon>Bacteria</taxon>
        <taxon>Pseudomonadati</taxon>
        <taxon>Pseudomonadota</taxon>
        <taxon>Gammaproteobacteria</taxon>
        <taxon>Enterobacterales</taxon>
        <taxon>Yersiniaceae</taxon>
        <taxon>Yersinia</taxon>
    </lineage>
</organism>
<evidence type="ECO:0000313" key="2">
    <source>
        <dbReference type="Proteomes" id="UP000255087"/>
    </source>
</evidence>